<comment type="similarity">
    <text evidence="2">Belongs to the peptidase S33 family.</text>
</comment>
<dbReference type="Gene3D" id="3.40.50.1820">
    <property type="entry name" value="alpha/beta hydrolase"/>
    <property type="match status" value="1"/>
</dbReference>
<dbReference type="InterPro" id="IPR050266">
    <property type="entry name" value="AB_hydrolase_sf"/>
</dbReference>
<evidence type="ECO:0000313" key="6">
    <source>
        <dbReference type="Proteomes" id="UP001321741"/>
    </source>
</evidence>
<protein>
    <submittedName>
        <fullName evidence="5">Alpha/beta hydrolase</fullName>
    </submittedName>
</protein>
<dbReference type="PANTHER" id="PTHR43798">
    <property type="entry name" value="MONOACYLGLYCEROL LIPASE"/>
    <property type="match status" value="1"/>
</dbReference>
<dbReference type="RefSeq" id="WP_317637578.1">
    <property type="nucleotide sequence ID" value="NZ_AP026803.1"/>
</dbReference>
<proteinExistence type="inferred from homology"/>
<gene>
    <name evidence="5" type="ORF">KIM322_01160</name>
</gene>
<feature type="domain" description="AB hydrolase-1" evidence="4">
    <location>
        <begin position="28"/>
        <end position="287"/>
    </location>
</feature>
<dbReference type="PRINTS" id="PR00793">
    <property type="entry name" value="PROAMNOPTASE"/>
</dbReference>
<dbReference type="Pfam" id="PF00561">
    <property type="entry name" value="Abhydrolase_1"/>
    <property type="match status" value="1"/>
</dbReference>
<name>A0ABM8BF36_9LACO</name>
<dbReference type="GO" id="GO:0016787">
    <property type="term" value="F:hydrolase activity"/>
    <property type="evidence" value="ECO:0007669"/>
    <property type="project" value="UniProtKB-KW"/>
</dbReference>
<dbReference type="InterPro" id="IPR000073">
    <property type="entry name" value="AB_hydrolase_1"/>
</dbReference>
<dbReference type="SUPFAM" id="SSF53474">
    <property type="entry name" value="alpha/beta-Hydrolases"/>
    <property type="match status" value="1"/>
</dbReference>
<dbReference type="EMBL" id="AP026803">
    <property type="protein sequence ID" value="BDR59855.1"/>
    <property type="molecule type" value="Genomic_DNA"/>
</dbReference>
<evidence type="ECO:0000256" key="1">
    <source>
        <dbReference type="ARBA" id="ARBA00004196"/>
    </source>
</evidence>
<reference evidence="5 6" key="1">
    <citation type="journal article" date="2023" name="Microbiol. Spectr.">
        <title>Symbiosis of Carpenter Bees with Uncharacterized Lactic Acid Bacteria Showing NAD Auxotrophy.</title>
        <authorList>
            <person name="Kawasaki S."/>
            <person name="Ozawa K."/>
            <person name="Mori T."/>
            <person name="Yamamoto A."/>
            <person name="Ito M."/>
            <person name="Ohkuma M."/>
            <person name="Sakamoto M."/>
            <person name="Matsutani M."/>
        </authorList>
    </citation>
    <scope>NUCLEOTIDE SEQUENCE [LARGE SCALE GENOMIC DNA]</scope>
    <source>
        <strain evidence="5 6">Kim32-2</strain>
    </source>
</reference>
<evidence type="ECO:0000256" key="2">
    <source>
        <dbReference type="ARBA" id="ARBA00010088"/>
    </source>
</evidence>
<dbReference type="Proteomes" id="UP001321741">
    <property type="component" value="Chromosome"/>
</dbReference>
<dbReference type="InterPro" id="IPR029058">
    <property type="entry name" value="AB_hydrolase_fold"/>
</dbReference>
<comment type="subcellular location">
    <subcellularLocation>
        <location evidence="1">Cell envelope</location>
    </subcellularLocation>
</comment>
<evidence type="ECO:0000313" key="5">
    <source>
        <dbReference type="EMBL" id="BDR59855.1"/>
    </source>
</evidence>
<organism evidence="5 6">
    <name type="scientific">Lactobacillus xylocopicola</name>
    <dbReference type="NCBI Taxonomy" id="2976676"/>
    <lineage>
        <taxon>Bacteria</taxon>
        <taxon>Bacillati</taxon>
        <taxon>Bacillota</taxon>
        <taxon>Bacilli</taxon>
        <taxon>Lactobacillales</taxon>
        <taxon>Lactobacillaceae</taxon>
        <taxon>Lactobacillus</taxon>
    </lineage>
</organism>
<evidence type="ECO:0000256" key="3">
    <source>
        <dbReference type="ARBA" id="ARBA00022801"/>
    </source>
</evidence>
<dbReference type="InterPro" id="IPR002410">
    <property type="entry name" value="Peptidase_S33"/>
</dbReference>
<keyword evidence="3 5" id="KW-0378">Hydrolase</keyword>
<dbReference type="PANTHER" id="PTHR43798:SF33">
    <property type="entry name" value="HYDROLASE, PUTATIVE (AFU_ORTHOLOGUE AFUA_2G14860)-RELATED"/>
    <property type="match status" value="1"/>
</dbReference>
<keyword evidence="6" id="KW-1185">Reference proteome</keyword>
<sequence>MSTSVIENVQINNTELYFSISKNQKNKPIILYLHGGPGDSCIPLTKKFNAELENTFTFVNLEQRGSGLSYYRFSETEDLTMKVILDDIYEFVLYLLKRLNQRKLVVMGHSWGSVLGMLFIQAHPELISQYIGIGQVINMKKTIEAQKDFLTSQNKVNHKISRLDFDRNPEYASVTLTKKIVSNGGSIYGAKNYRKLILPFIFSKDYSLTDLIHRLQGSKQSIQFFWKDLMNINFENKLNYEVPILFCEGRNDFHVTSKLVSEYAEKITSPCRIMWFENSGHFPQWEEASKFNCDITKFLNNEHK</sequence>
<evidence type="ECO:0000259" key="4">
    <source>
        <dbReference type="Pfam" id="PF00561"/>
    </source>
</evidence>
<accession>A0ABM8BF36</accession>